<name>A0ABV4NBB8_9VIBR</name>
<dbReference type="Pfam" id="PF06042">
    <property type="entry name" value="NTP_transf_6"/>
    <property type="match status" value="1"/>
</dbReference>
<dbReference type="EMBL" id="JBFRUW010000032">
    <property type="protein sequence ID" value="MFA0568690.1"/>
    <property type="molecule type" value="Genomic_DNA"/>
</dbReference>
<protein>
    <submittedName>
        <fullName evidence="1">Nucleotidyltransferase family protein</fullName>
    </submittedName>
</protein>
<proteinExistence type="predicted"/>
<comment type="caution">
    <text evidence="1">The sequence shown here is derived from an EMBL/GenBank/DDBJ whole genome shotgun (WGS) entry which is preliminary data.</text>
</comment>
<evidence type="ECO:0000313" key="1">
    <source>
        <dbReference type="EMBL" id="MFA0568690.1"/>
    </source>
</evidence>
<dbReference type="InterPro" id="IPR009267">
    <property type="entry name" value="NTP_transf_6"/>
</dbReference>
<dbReference type="PANTHER" id="PTHR39166">
    <property type="entry name" value="BLL1166 PROTEIN"/>
    <property type="match status" value="1"/>
</dbReference>
<evidence type="ECO:0000313" key="2">
    <source>
        <dbReference type="Proteomes" id="UP001570417"/>
    </source>
</evidence>
<sequence length="178" mass="20517">MNKIVELIKQDSTRVKALDCVAQLGLPQCFIAAGFVRNLVWDSLHNFGKPTPLNDVDVIYFVPDELHSESYLLYQAQLNSWMPELNWQVRNQGVMHERNGDAPYTSSLDAMSYWPEKETAIAIRKVGPNQYECISSFGFESLFNYCVTHNSKRSLETFEQRVSQKGWLVRWPSLRIAP</sequence>
<keyword evidence="2" id="KW-1185">Reference proteome</keyword>
<reference evidence="1 2" key="1">
    <citation type="journal article" date="2024" name="ISME J.">
        <title>Tailless and filamentous prophages are predominant in marine Vibrio.</title>
        <authorList>
            <person name="Steensen K."/>
            <person name="Seneca J."/>
            <person name="Bartlau N."/>
            <person name="Yu X.A."/>
            <person name="Hussain F.A."/>
            <person name="Polz M.F."/>
        </authorList>
    </citation>
    <scope>NUCLEOTIDE SEQUENCE [LARGE SCALE GENOMIC DNA]</scope>
    <source>
        <strain evidence="1 2">10N.222.51.A1</strain>
    </source>
</reference>
<accession>A0ABV4NBB8</accession>
<gene>
    <name evidence="1" type="ORF">AB4566_10420</name>
</gene>
<dbReference type="PANTHER" id="PTHR39166:SF1">
    <property type="entry name" value="BLL1166 PROTEIN"/>
    <property type="match status" value="1"/>
</dbReference>
<dbReference type="Proteomes" id="UP001570417">
    <property type="component" value="Unassembled WGS sequence"/>
</dbReference>
<dbReference type="RefSeq" id="WP_372266062.1">
    <property type="nucleotide sequence ID" value="NZ_JBFRUW010000032.1"/>
</dbReference>
<organism evidence="1 2">
    <name type="scientific">Vibrio gallaecicus</name>
    <dbReference type="NCBI Taxonomy" id="552386"/>
    <lineage>
        <taxon>Bacteria</taxon>
        <taxon>Pseudomonadati</taxon>
        <taxon>Pseudomonadota</taxon>
        <taxon>Gammaproteobacteria</taxon>
        <taxon>Vibrionales</taxon>
        <taxon>Vibrionaceae</taxon>
        <taxon>Vibrio</taxon>
    </lineage>
</organism>